<feature type="transmembrane region" description="Helical" evidence="8">
    <location>
        <begin position="406"/>
        <end position="426"/>
    </location>
</feature>
<dbReference type="Pfam" id="PF00474">
    <property type="entry name" value="SSF"/>
    <property type="match status" value="1"/>
</dbReference>
<dbReference type="PANTHER" id="PTHR48086">
    <property type="entry name" value="SODIUM/PROLINE SYMPORTER-RELATED"/>
    <property type="match status" value="1"/>
</dbReference>
<evidence type="ECO:0000256" key="1">
    <source>
        <dbReference type="ARBA" id="ARBA00004141"/>
    </source>
</evidence>
<evidence type="ECO:0000256" key="2">
    <source>
        <dbReference type="ARBA" id="ARBA00006434"/>
    </source>
</evidence>
<accession>A0ABT1EAS8</accession>
<evidence type="ECO:0000256" key="3">
    <source>
        <dbReference type="ARBA" id="ARBA00022448"/>
    </source>
</evidence>
<proteinExistence type="inferred from homology"/>
<dbReference type="CDD" id="cd10322">
    <property type="entry name" value="SLC5sbd"/>
    <property type="match status" value="1"/>
</dbReference>
<sequence length="502" mass="53835">MWILIAVLLYEVISIGGVSLYILNKEKKEKAKEKTSSAGQDDDFMTSGRSMSSVMVGVSLALAILGAVHVFGIMEMAWNIGAASIWFSIAHVTTIAVICLFTGRWLRRMKVNTVPELIQKLFGKRIAIIVTCIVAGQTFAILTMEVQALGIIFNTLTFNSVSIQTGTVIGGLIGIFYVIVAGMKEVGYVNMINTVVMYIGLALGIIFLSSAIPGGWDFVETYYTTNNMEHMINIMGGPGIFVTFGISNIIAVTFAQGISQMGLQSTTAAKNSKTIRKALWIAAPVNGIFGIFTMAMGVAAKALYNTGSLEIANESLAAKTAGATMLLQYLPGWLVAWLLASFLGAVLSTFAITTMSMGTLFANNIYTLKDPNVSGAQKTKITRIFIVISGIVAMGVSSFLPEIVNGANWAFAWLIPLFFNVIYGMFWKRNRKAAGATFGIAWVCVLLWTYTPVPAMLGLTGVPLPYVTLAVSLVGGIILNLVIPGGSTGYFKTKKSTVAVKA</sequence>
<dbReference type="PANTHER" id="PTHR48086:SF7">
    <property type="entry name" value="SODIUM-SOLUTE SYMPORTER-RELATED"/>
    <property type="match status" value="1"/>
</dbReference>
<feature type="transmembrane region" description="Helical" evidence="8">
    <location>
        <begin position="279"/>
        <end position="300"/>
    </location>
</feature>
<dbReference type="InterPro" id="IPR001734">
    <property type="entry name" value="Na/solute_symporter"/>
</dbReference>
<protein>
    <submittedName>
        <fullName evidence="9">Sodium:solute symporter family protein</fullName>
    </submittedName>
</protein>
<dbReference type="Proteomes" id="UP001523566">
    <property type="component" value="Unassembled WGS sequence"/>
</dbReference>
<reference evidence="9 10" key="1">
    <citation type="journal article" date="2022" name="Genome Biol. Evol.">
        <title>Host diet, physiology and behaviors set the stage for Lachnospiraceae cladogenesis.</title>
        <authorList>
            <person name="Vera-Ponce De Leon A."/>
            <person name="Schneider M."/>
            <person name="Jahnes B.C."/>
            <person name="Sadowski V."/>
            <person name="Camuy-Velez L.A."/>
            <person name="Duan J."/>
            <person name="Sabree Z.L."/>
        </authorList>
    </citation>
    <scope>NUCLEOTIDE SEQUENCE [LARGE SCALE GENOMIC DNA]</scope>
    <source>
        <strain evidence="9 10">PAL113</strain>
    </source>
</reference>
<evidence type="ECO:0000256" key="6">
    <source>
        <dbReference type="ARBA" id="ARBA00023136"/>
    </source>
</evidence>
<keyword evidence="3" id="KW-0813">Transport</keyword>
<dbReference type="InterPro" id="IPR038377">
    <property type="entry name" value="Na/Glc_symporter_sf"/>
</dbReference>
<feature type="transmembrane region" description="Helical" evidence="8">
    <location>
        <begin position="334"/>
        <end position="361"/>
    </location>
</feature>
<dbReference type="EMBL" id="JAMZFW010000015">
    <property type="protein sequence ID" value="MCP1102938.1"/>
    <property type="molecule type" value="Genomic_DNA"/>
</dbReference>
<evidence type="ECO:0000313" key="9">
    <source>
        <dbReference type="EMBL" id="MCP1102938.1"/>
    </source>
</evidence>
<feature type="transmembrane region" description="Helical" evidence="8">
    <location>
        <begin position="381"/>
        <end position="400"/>
    </location>
</feature>
<feature type="transmembrane region" description="Helical" evidence="8">
    <location>
        <begin position="85"/>
        <end position="106"/>
    </location>
</feature>
<keyword evidence="5 8" id="KW-1133">Transmembrane helix</keyword>
<keyword evidence="6 8" id="KW-0472">Membrane</keyword>
<keyword evidence="4 8" id="KW-0812">Transmembrane</keyword>
<gene>
    <name evidence="9" type="ORF">NK125_10965</name>
</gene>
<organism evidence="9 10">
    <name type="scientific">Aequitasia blattaphilus</name>
    <dbReference type="NCBI Taxonomy" id="2949332"/>
    <lineage>
        <taxon>Bacteria</taxon>
        <taxon>Bacillati</taxon>
        <taxon>Bacillota</taxon>
        <taxon>Clostridia</taxon>
        <taxon>Lachnospirales</taxon>
        <taxon>Lachnospiraceae</taxon>
        <taxon>Aequitasia</taxon>
    </lineage>
</organism>
<dbReference type="PROSITE" id="PS50283">
    <property type="entry name" value="NA_SOLUT_SYMP_3"/>
    <property type="match status" value="1"/>
</dbReference>
<dbReference type="InterPro" id="IPR050277">
    <property type="entry name" value="Sodium:Solute_Symporter"/>
</dbReference>
<comment type="caution">
    <text evidence="9">The sequence shown here is derived from an EMBL/GenBank/DDBJ whole genome shotgun (WGS) entry which is preliminary data.</text>
</comment>
<evidence type="ECO:0000256" key="4">
    <source>
        <dbReference type="ARBA" id="ARBA00022692"/>
    </source>
</evidence>
<feature type="transmembrane region" description="Helical" evidence="8">
    <location>
        <begin position="126"/>
        <end position="153"/>
    </location>
</feature>
<keyword evidence="10" id="KW-1185">Reference proteome</keyword>
<comment type="subcellular location">
    <subcellularLocation>
        <location evidence="1">Membrane</location>
        <topology evidence="1">Multi-pass membrane protein</topology>
    </subcellularLocation>
</comment>
<evidence type="ECO:0000313" key="10">
    <source>
        <dbReference type="Proteomes" id="UP001523566"/>
    </source>
</evidence>
<feature type="transmembrane region" description="Helical" evidence="8">
    <location>
        <begin position="463"/>
        <end position="483"/>
    </location>
</feature>
<feature type="transmembrane region" description="Helical" evidence="8">
    <location>
        <begin position="195"/>
        <end position="216"/>
    </location>
</feature>
<evidence type="ECO:0000256" key="8">
    <source>
        <dbReference type="SAM" id="Phobius"/>
    </source>
</evidence>
<feature type="transmembrane region" description="Helical" evidence="8">
    <location>
        <begin position="54"/>
        <end position="73"/>
    </location>
</feature>
<feature type="transmembrane region" description="Helical" evidence="8">
    <location>
        <begin position="236"/>
        <end position="258"/>
    </location>
</feature>
<name>A0ABT1EAS8_9FIRM</name>
<dbReference type="RefSeq" id="WP_262066724.1">
    <property type="nucleotide sequence ID" value="NZ_JAMXOD010000015.1"/>
</dbReference>
<feature type="transmembrane region" description="Helical" evidence="8">
    <location>
        <begin position="6"/>
        <end position="24"/>
    </location>
</feature>
<evidence type="ECO:0000256" key="5">
    <source>
        <dbReference type="ARBA" id="ARBA00022989"/>
    </source>
</evidence>
<feature type="transmembrane region" description="Helical" evidence="8">
    <location>
        <begin position="165"/>
        <end position="183"/>
    </location>
</feature>
<evidence type="ECO:0000256" key="7">
    <source>
        <dbReference type="RuleBase" id="RU362091"/>
    </source>
</evidence>
<comment type="similarity">
    <text evidence="2 7">Belongs to the sodium:solute symporter (SSF) (TC 2.A.21) family.</text>
</comment>
<feature type="transmembrane region" description="Helical" evidence="8">
    <location>
        <begin position="433"/>
        <end position="451"/>
    </location>
</feature>
<dbReference type="Gene3D" id="1.20.1730.10">
    <property type="entry name" value="Sodium/glucose cotransporter"/>
    <property type="match status" value="1"/>
</dbReference>